<evidence type="ECO:0000313" key="1">
    <source>
        <dbReference type="EMBL" id="AJQ93295.1"/>
    </source>
</evidence>
<keyword evidence="2" id="KW-1185">Reference proteome</keyword>
<dbReference type="Proteomes" id="UP000032266">
    <property type="component" value="Chromosome"/>
</dbReference>
<name>A0A0C5V1B3_9GAMM</name>
<organism evidence="1 2">
    <name type="scientific">Gynuella sunshinyii YC6258</name>
    <dbReference type="NCBI Taxonomy" id="1445510"/>
    <lineage>
        <taxon>Bacteria</taxon>
        <taxon>Pseudomonadati</taxon>
        <taxon>Pseudomonadota</taxon>
        <taxon>Gammaproteobacteria</taxon>
        <taxon>Oceanospirillales</taxon>
        <taxon>Saccharospirillaceae</taxon>
        <taxon>Gynuella</taxon>
    </lineage>
</organism>
<accession>A0A0C5V1B3</accession>
<protein>
    <submittedName>
        <fullName evidence="1">Uncharacterized protein</fullName>
    </submittedName>
</protein>
<dbReference type="HOGENOM" id="CLU_086634_0_0_6"/>
<dbReference type="AlphaFoldDB" id="A0A0C5V1B3"/>
<gene>
    <name evidence="1" type="ORF">YC6258_01247</name>
</gene>
<proteinExistence type="predicted"/>
<sequence>MDLAVVVECFKDKISYDLVDLEVTTEHRTISHRCSFQRALSSLIGLIMASGECPYTRFLRPVAKHHLPLATNIEQLIRVLGNHYISHYIQQDYISVNNLEKLHQNYKNLHIVNVYIARRLQLACEEDASINALVHLDLIAKNVGANIEDKFEDIKELFEL</sequence>
<dbReference type="InterPro" id="IPR054196">
    <property type="entry name" value="DUF6901"/>
</dbReference>
<evidence type="ECO:0000313" key="2">
    <source>
        <dbReference type="Proteomes" id="UP000032266"/>
    </source>
</evidence>
<dbReference type="EMBL" id="CP007142">
    <property type="protein sequence ID" value="AJQ93295.1"/>
    <property type="molecule type" value="Genomic_DNA"/>
</dbReference>
<reference evidence="1 2" key="1">
    <citation type="submission" date="2014-01" db="EMBL/GenBank/DDBJ databases">
        <title>Full genme sequencing of cellulolytic bacterium Gynuella sunshinyii YC6258T gen. nov., sp. nov.</title>
        <authorList>
            <person name="Khan H."/>
            <person name="Chung E.J."/>
            <person name="Chung Y.R."/>
        </authorList>
    </citation>
    <scope>NUCLEOTIDE SEQUENCE [LARGE SCALE GENOMIC DNA]</scope>
    <source>
        <strain evidence="1 2">YC6258</strain>
    </source>
</reference>
<dbReference type="KEGG" id="gsn:YC6258_01247"/>
<dbReference type="Pfam" id="PF21842">
    <property type="entry name" value="DUF6901"/>
    <property type="match status" value="1"/>
</dbReference>
<dbReference type="STRING" id="1445510.YC6258_01247"/>